<dbReference type="AlphaFoldDB" id="A0AB39Y2Z3"/>
<evidence type="ECO:0008006" key="3">
    <source>
        <dbReference type="Google" id="ProtNLM"/>
    </source>
</evidence>
<feature type="compositionally biased region" description="Pro residues" evidence="1">
    <location>
        <begin position="41"/>
        <end position="59"/>
    </location>
</feature>
<dbReference type="EMBL" id="CP165727">
    <property type="protein sequence ID" value="XDV64368.1"/>
    <property type="molecule type" value="Genomic_DNA"/>
</dbReference>
<dbReference type="PROSITE" id="PS51257">
    <property type="entry name" value="PROKAR_LIPOPROTEIN"/>
    <property type="match status" value="1"/>
</dbReference>
<evidence type="ECO:0000256" key="1">
    <source>
        <dbReference type="SAM" id="MobiDB-lite"/>
    </source>
</evidence>
<proteinExistence type="predicted"/>
<protein>
    <recommendedName>
        <fullName evidence="3">Lipoprotein</fullName>
    </recommendedName>
</protein>
<gene>
    <name evidence="2" type="ORF">AB5J51_16225</name>
</gene>
<reference evidence="2" key="1">
    <citation type="submission" date="2024-08" db="EMBL/GenBank/DDBJ databases">
        <authorList>
            <person name="Yu S.T."/>
        </authorList>
    </citation>
    <scope>NUCLEOTIDE SEQUENCE</scope>
    <source>
        <strain evidence="2">R33</strain>
    </source>
</reference>
<sequence length="206" mass="22043">MTVREIRAAARFVGRRTALRYLALGAGAALLSACTGKDKPTAPPPAAASPSPSPSPPAPTAAAASGVVGRAFAEFVKGSWEIRSTLPGENRKDTGRAAVRPDGTWTIVWSGIAGTWTGRWFLHRGRLDLQVLSGPQHLTDPDIATSVAEKVPDTVKEDSLALQLPWYPMGAQDVFGRLEIAYNGTELRIRHMDPSGTMSIHMCTRT</sequence>
<feature type="region of interest" description="Disordered" evidence="1">
    <location>
        <begin position="37"/>
        <end position="62"/>
    </location>
</feature>
<evidence type="ECO:0000313" key="2">
    <source>
        <dbReference type="EMBL" id="XDV64368.1"/>
    </source>
</evidence>
<dbReference type="PROSITE" id="PS51318">
    <property type="entry name" value="TAT"/>
    <property type="match status" value="1"/>
</dbReference>
<dbReference type="RefSeq" id="WP_369777960.1">
    <property type="nucleotide sequence ID" value="NZ_CP165727.1"/>
</dbReference>
<accession>A0AB39Y2Z3</accession>
<organism evidence="2">
    <name type="scientific">Streptomyces sp. R33</name>
    <dbReference type="NCBI Taxonomy" id="3238629"/>
    <lineage>
        <taxon>Bacteria</taxon>
        <taxon>Bacillati</taxon>
        <taxon>Actinomycetota</taxon>
        <taxon>Actinomycetes</taxon>
        <taxon>Kitasatosporales</taxon>
        <taxon>Streptomycetaceae</taxon>
        <taxon>Streptomyces</taxon>
    </lineage>
</organism>
<name>A0AB39Y2Z3_9ACTN</name>
<dbReference type="InterPro" id="IPR006311">
    <property type="entry name" value="TAT_signal"/>
</dbReference>